<feature type="compositionally biased region" description="Polar residues" evidence="1">
    <location>
        <begin position="60"/>
        <end position="69"/>
    </location>
</feature>
<evidence type="ECO:0000256" key="1">
    <source>
        <dbReference type="SAM" id="MobiDB-lite"/>
    </source>
</evidence>
<proteinExistence type="predicted"/>
<feature type="compositionally biased region" description="Polar residues" evidence="1">
    <location>
        <begin position="15"/>
        <end position="25"/>
    </location>
</feature>
<comment type="caution">
    <text evidence="2">The sequence shown here is derived from an EMBL/GenBank/DDBJ whole genome shotgun (WGS) entry which is preliminary data.</text>
</comment>
<feature type="compositionally biased region" description="Polar residues" evidence="1">
    <location>
        <begin position="127"/>
        <end position="140"/>
    </location>
</feature>
<feature type="region of interest" description="Disordered" evidence="1">
    <location>
        <begin position="1"/>
        <end position="154"/>
    </location>
</feature>
<sequence>MSRPPLVAKPKKGKSQTVTSTSPKSQGPEASGALSKKSKRPKSKTPSTESKVTPPKPTKGSEQSHSVSLVTIHDPQDLERVIHLASTGLPSTLDEGTRKSKPLPEGTFTHPKDSGGNVKPLDRDLTFMTSDEGTTKTTPRTGAKYQEDQTQSSRLRYQSLAGNEGEPSYEGEPDTQHMLLTCADVRAILLFEDEAQESKEDILGGGEEMDDNPQDQSDKLVEAFMSSLEKSSTIINYLYKCLEVITQLVKDITKSVKDDLDKEEEIKKAEEKARLNAISKTEVIKVVRKEAKKLGIHPKKAITTKAGELFKKAQDAEHEVLKIQHTEK</sequence>
<reference evidence="2" key="1">
    <citation type="journal article" date="2019" name="Sci. Rep.">
        <title>Draft genome of Tanacetum cinerariifolium, the natural source of mosquito coil.</title>
        <authorList>
            <person name="Yamashiro T."/>
            <person name="Shiraishi A."/>
            <person name="Satake H."/>
            <person name="Nakayama K."/>
        </authorList>
    </citation>
    <scope>NUCLEOTIDE SEQUENCE</scope>
</reference>
<dbReference type="AlphaFoldDB" id="A0A699KCL1"/>
<accession>A0A699KCL1</accession>
<evidence type="ECO:0000313" key="2">
    <source>
        <dbReference type="EMBL" id="GFA86149.1"/>
    </source>
</evidence>
<dbReference type="EMBL" id="BKCJ010502419">
    <property type="protein sequence ID" value="GFA86149.1"/>
    <property type="molecule type" value="Genomic_DNA"/>
</dbReference>
<gene>
    <name evidence="2" type="ORF">Tci_658121</name>
</gene>
<feature type="compositionally biased region" description="Low complexity" evidence="1">
    <location>
        <begin position="44"/>
        <end position="53"/>
    </location>
</feature>
<organism evidence="2">
    <name type="scientific">Tanacetum cinerariifolium</name>
    <name type="common">Dalmatian daisy</name>
    <name type="synonym">Chrysanthemum cinerariifolium</name>
    <dbReference type="NCBI Taxonomy" id="118510"/>
    <lineage>
        <taxon>Eukaryota</taxon>
        <taxon>Viridiplantae</taxon>
        <taxon>Streptophyta</taxon>
        <taxon>Embryophyta</taxon>
        <taxon>Tracheophyta</taxon>
        <taxon>Spermatophyta</taxon>
        <taxon>Magnoliopsida</taxon>
        <taxon>eudicotyledons</taxon>
        <taxon>Gunneridae</taxon>
        <taxon>Pentapetalae</taxon>
        <taxon>asterids</taxon>
        <taxon>campanulids</taxon>
        <taxon>Asterales</taxon>
        <taxon>Asteraceae</taxon>
        <taxon>Asteroideae</taxon>
        <taxon>Anthemideae</taxon>
        <taxon>Anthemidinae</taxon>
        <taxon>Tanacetum</taxon>
    </lineage>
</organism>
<name>A0A699KCL1_TANCI</name>
<protein>
    <submittedName>
        <fullName evidence="2">Uncharacterized protein</fullName>
    </submittedName>
</protein>
<feature type="non-terminal residue" evidence="2">
    <location>
        <position position="328"/>
    </location>
</feature>